<organism evidence="9 10">
    <name type="scientific">Haloplanus rallus</name>
    <dbReference type="NCBI Taxonomy" id="1816183"/>
    <lineage>
        <taxon>Archaea</taxon>
        <taxon>Methanobacteriati</taxon>
        <taxon>Methanobacteriota</taxon>
        <taxon>Stenosarchaea group</taxon>
        <taxon>Halobacteria</taxon>
        <taxon>Halobacteriales</taxon>
        <taxon>Haloferacaceae</taxon>
        <taxon>Haloplanus</taxon>
    </lineage>
</organism>
<feature type="transmembrane region" description="Helical" evidence="7">
    <location>
        <begin position="12"/>
        <end position="32"/>
    </location>
</feature>
<accession>A0A6B9F7I3</accession>
<evidence type="ECO:0000313" key="9">
    <source>
        <dbReference type="EMBL" id="QGX94271.1"/>
    </source>
</evidence>
<dbReference type="PANTHER" id="PTHR43163">
    <property type="entry name" value="DIPEPTIDE TRANSPORT SYSTEM PERMEASE PROTEIN DPPB-RELATED"/>
    <property type="match status" value="1"/>
</dbReference>
<evidence type="ECO:0000259" key="8">
    <source>
        <dbReference type="PROSITE" id="PS50928"/>
    </source>
</evidence>
<keyword evidence="10" id="KW-1185">Reference proteome</keyword>
<evidence type="ECO:0000256" key="2">
    <source>
        <dbReference type="ARBA" id="ARBA00022448"/>
    </source>
</evidence>
<name>A0A6B9F7I3_9EURY</name>
<evidence type="ECO:0000256" key="5">
    <source>
        <dbReference type="ARBA" id="ARBA00022989"/>
    </source>
</evidence>
<evidence type="ECO:0000256" key="6">
    <source>
        <dbReference type="ARBA" id="ARBA00023136"/>
    </source>
</evidence>
<dbReference type="InterPro" id="IPR045621">
    <property type="entry name" value="BPD_transp_1_N"/>
</dbReference>
<dbReference type="PANTHER" id="PTHR43163:SF6">
    <property type="entry name" value="DIPEPTIDE TRANSPORT SYSTEM PERMEASE PROTEIN DPPB-RELATED"/>
    <property type="match status" value="1"/>
</dbReference>
<sequence>MSQAKYILKRTAITAVLIYLVASALFLFFRFMPGSYSSIMLQQGLGPEQIAVLERKWGLNQPLHVQYLNYIRNMLSADVGQSFVYGTNVWELVRPRMLNSFILIAPAVTVSYLVGGVLGAAMGNNRGTRFEKYGIVVVSTFKTVPVFLSGIILLTIFASQFDVFPSSGMLSTETTRALSGQPFYAMFGTADFWMHYFLPFVTVMTFFITLPSLIMRTNVVETLGQDFLYYHRITGLNRSLKFKKLIKHASLPVITLYPVSMTRALGGMVLVEVVFNWPGIGKLLVDSVLARDYPVVQFVFIVAAVWVIIGNYVIDILYSVIDPRVAIKSEE</sequence>
<feature type="transmembrane region" description="Helical" evidence="7">
    <location>
        <begin position="100"/>
        <end position="121"/>
    </location>
</feature>
<comment type="similarity">
    <text evidence="7">Belongs to the binding-protein-dependent transport system permease family.</text>
</comment>
<keyword evidence="4 7" id="KW-0812">Transmembrane</keyword>
<keyword evidence="3" id="KW-1003">Cell membrane</keyword>
<dbReference type="EMBL" id="CP034345">
    <property type="protein sequence ID" value="QGX94271.1"/>
    <property type="molecule type" value="Genomic_DNA"/>
</dbReference>
<dbReference type="GO" id="GO:0005886">
    <property type="term" value="C:plasma membrane"/>
    <property type="evidence" value="ECO:0007669"/>
    <property type="project" value="UniProtKB-SubCell"/>
</dbReference>
<keyword evidence="2 7" id="KW-0813">Transport</keyword>
<dbReference type="OrthoDB" id="44105at2157"/>
<feature type="transmembrane region" description="Helical" evidence="7">
    <location>
        <begin position="133"/>
        <end position="158"/>
    </location>
</feature>
<dbReference type="GO" id="GO:0055085">
    <property type="term" value="P:transmembrane transport"/>
    <property type="evidence" value="ECO:0007669"/>
    <property type="project" value="InterPro"/>
</dbReference>
<dbReference type="KEGG" id="hra:EI982_05455"/>
<evidence type="ECO:0000256" key="4">
    <source>
        <dbReference type="ARBA" id="ARBA00022692"/>
    </source>
</evidence>
<protein>
    <submittedName>
        <fullName evidence="9">ABC transporter permease</fullName>
    </submittedName>
</protein>
<dbReference type="InterPro" id="IPR000515">
    <property type="entry name" value="MetI-like"/>
</dbReference>
<feature type="domain" description="ABC transmembrane type-1" evidence="8">
    <location>
        <begin position="97"/>
        <end position="318"/>
    </location>
</feature>
<gene>
    <name evidence="9" type="ORF">EI982_05455</name>
</gene>
<comment type="subcellular location">
    <subcellularLocation>
        <location evidence="1 7">Cell membrane</location>
        <topology evidence="1 7">Multi-pass membrane protein</topology>
    </subcellularLocation>
</comment>
<dbReference type="GeneID" id="43368956"/>
<dbReference type="PROSITE" id="PS50928">
    <property type="entry name" value="ABC_TM1"/>
    <property type="match status" value="1"/>
</dbReference>
<feature type="transmembrane region" description="Helical" evidence="7">
    <location>
        <begin position="295"/>
        <end position="314"/>
    </location>
</feature>
<proteinExistence type="inferred from homology"/>
<dbReference type="SUPFAM" id="SSF161098">
    <property type="entry name" value="MetI-like"/>
    <property type="match status" value="1"/>
</dbReference>
<evidence type="ECO:0000256" key="3">
    <source>
        <dbReference type="ARBA" id="ARBA00022475"/>
    </source>
</evidence>
<feature type="transmembrane region" description="Helical" evidence="7">
    <location>
        <begin position="251"/>
        <end position="275"/>
    </location>
</feature>
<evidence type="ECO:0000313" key="10">
    <source>
        <dbReference type="Proteomes" id="UP000428325"/>
    </source>
</evidence>
<evidence type="ECO:0000256" key="7">
    <source>
        <dbReference type="RuleBase" id="RU363032"/>
    </source>
</evidence>
<dbReference type="AlphaFoldDB" id="A0A6B9F7I3"/>
<dbReference type="Pfam" id="PF00528">
    <property type="entry name" value="BPD_transp_1"/>
    <property type="match status" value="1"/>
</dbReference>
<dbReference type="RefSeq" id="WP_157688507.1">
    <property type="nucleotide sequence ID" value="NZ_CP034345.1"/>
</dbReference>
<dbReference type="Proteomes" id="UP000428325">
    <property type="component" value="Chromosome"/>
</dbReference>
<dbReference type="Pfam" id="PF19300">
    <property type="entry name" value="BPD_transp_1_N"/>
    <property type="match status" value="1"/>
</dbReference>
<dbReference type="InterPro" id="IPR035906">
    <property type="entry name" value="MetI-like_sf"/>
</dbReference>
<evidence type="ECO:0000256" key="1">
    <source>
        <dbReference type="ARBA" id="ARBA00004651"/>
    </source>
</evidence>
<keyword evidence="6 7" id="KW-0472">Membrane</keyword>
<keyword evidence="5 7" id="KW-1133">Transmembrane helix</keyword>
<reference evidence="9 10" key="1">
    <citation type="submission" date="2018-12" db="EMBL/GenBank/DDBJ databases">
        <title>Complete genome sequence of Haloplanus rallus MBLA0036.</title>
        <authorList>
            <person name="Nam Y.-d."/>
            <person name="Kang J."/>
            <person name="Chung W.-H."/>
            <person name="Park Y.S."/>
        </authorList>
    </citation>
    <scope>NUCLEOTIDE SEQUENCE [LARGE SCALE GENOMIC DNA]</scope>
    <source>
        <strain evidence="9 10">MBLA0036</strain>
    </source>
</reference>
<feature type="transmembrane region" description="Helical" evidence="7">
    <location>
        <begin position="193"/>
        <end position="214"/>
    </location>
</feature>
<dbReference type="CDD" id="cd06261">
    <property type="entry name" value="TM_PBP2"/>
    <property type="match status" value="1"/>
</dbReference>